<evidence type="ECO:0000256" key="6">
    <source>
        <dbReference type="PIRSR" id="PIRSR000097-3"/>
    </source>
</evidence>
<dbReference type="GO" id="GO:0016616">
    <property type="term" value="F:oxidoreductase activity, acting on the CH-OH group of donors, NAD or NADP as acceptor"/>
    <property type="evidence" value="ECO:0007669"/>
    <property type="project" value="UniProtKB-ARBA"/>
</dbReference>
<feature type="site" description="Lowers pKa of active site Tyr" evidence="6">
    <location>
        <position position="105"/>
    </location>
</feature>
<dbReference type="InterPro" id="IPR020471">
    <property type="entry name" value="AKR"/>
</dbReference>
<evidence type="ECO:0000259" key="8">
    <source>
        <dbReference type="Pfam" id="PF00248"/>
    </source>
</evidence>
<reference evidence="9 10" key="1">
    <citation type="submission" date="2017-03" db="EMBL/GenBank/DDBJ databases">
        <title>Genomes of endolithic fungi from Antarctica.</title>
        <authorList>
            <person name="Coleine C."/>
            <person name="Masonjones S."/>
            <person name="Stajich J.E."/>
        </authorList>
    </citation>
    <scope>NUCLEOTIDE SEQUENCE [LARGE SCALE GENOMIC DNA]</scope>
    <source>
        <strain evidence="9 10">CCFEE 6315</strain>
    </source>
</reference>
<comment type="caution">
    <text evidence="9">The sequence shown here is derived from an EMBL/GenBank/DDBJ whole genome shotgun (WGS) entry which is preliminary data.</text>
</comment>
<organism evidence="9 10">
    <name type="scientific">Salinomyces thailandicus</name>
    <dbReference type="NCBI Taxonomy" id="706561"/>
    <lineage>
        <taxon>Eukaryota</taxon>
        <taxon>Fungi</taxon>
        <taxon>Dikarya</taxon>
        <taxon>Ascomycota</taxon>
        <taxon>Pezizomycotina</taxon>
        <taxon>Dothideomycetes</taxon>
        <taxon>Dothideomycetidae</taxon>
        <taxon>Mycosphaerellales</taxon>
        <taxon>Teratosphaeriaceae</taxon>
        <taxon>Salinomyces</taxon>
    </lineage>
</organism>
<dbReference type="EMBL" id="NAJL01000038">
    <property type="protein sequence ID" value="TKA25116.1"/>
    <property type="molecule type" value="Genomic_DNA"/>
</dbReference>
<keyword evidence="10" id="KW-1185">Reference proteome</keyword>
<feature type="chain" id="PRO_5020828653" description="NADP-dependent oxidoreductase domain-containing protein" evidence="7">
    <location>
        <begin position="17"/>
        <end position="335"/>
    </location>
</feature>
<evidence type="ECO:0000313" key="9">
    <source>
        <dbReference type="EMBL" id="TKA25116.1"/>
    </source>
</evidence>
<name>A0A4U0TT40_9PEZI</name>
<dbReference type="PRINTS" id="PR00069">
    <property type="entry name" value="ALDKETRDTASE"/>
</dbReference>
<protein>
    <recommendedName>
        <fullName evidence="8">NADP-dependent oxidoreductase domain-containing protein</fullName>
    </recommendedName>
</protein>
<keyword evidence="3" id="KW-0560">Oxidoreductase</keyword>
<dbReference type="Pfam" id="PF00248">
    <property type="entry name" value="Aldo_ket_red"/>
    <property type="match status" value="1"/>
</dbReference>
<dbReference type="PROSITE" id="PS00798">
    <property type="entry name" value="ALDOKETO_REDUCTASE_1"/>
    <property type="match status" value="1"/>
</dbReference>
<dbReference type="InterPro" id="IPR023210">
    <property type="entry name" value="NADP_OxRdtase_dom"/>
</dbReference>
<dbReference type="PANTHER" id="PTHR43827:SF3">
    <property type="entry name" value="NADP-DEPENDENT OXIDOREDUCTASE DOMAIN-CONTAINING PROTEIN"/>
    <property type="match status" value="1"/>
</dbReference>
<feature type="domain" description="NADP-dependent oxidoreductase" evidence="8">
    <location>
        <begin position="42"/>
        <end position="307"/>
    </location>
</feature>
<dbReference type="Proteomes" id="UP000308549">
    <property type="component" value="Unassembled WGS sequence"/>
</dbReference>
<feature type="signal peptide" evidence="7">
    <location>
        <begin position="1"/>
        <end position="16"/>
    </location>
</feature>
<sequence>MHSLLPIFPLAALALAQQQPQVPIAPDTPRPAGPLTLDTIPRLGYGTWNLKGDNVSDAVSLAIQTGYRHIDCAAIYRNEKEVGRGIADGLAKAGLQREDIWVTSKLWNDHHGAASNVEAAIRQTLSDLDLTYLDLYHMHWPVSSTPDPEIEYLDTWDAMTTLLPAQQNLTRHLGISNFSPAQVARLLAHSPTNTPSVHQMELHPYLPQTAWLAFHRLNNIHVTAYSPFAGTNPTYSPGATVPLLSNPVITKLAEKRDCTPAQVALAWGLARGTSVIPKAQHAEYIESNFEVEGCELKEKDLKAVDGLGAEPKRFNDPSKSWGVGLYKGLEDAGGK</sequence>
<keyword evidence="2" id="KW-0521">NADP</keyword>
<dbReference type="Gene3D" id="3.20.20.100">
    <property type="entry name" value="NADP-dependent oxidoreductase domain"/>
    <property type="match status" value="1"/>
</dbReference>
<dbReference type="OrthoDB" id="416253at2759"/>
<feature type="binding site" evidence="5">
    <location>
        <position position="139"/>
    </location>
    <ligand>
        <name>substrate</name>
    </ligand>
</feature>
<evidence type="ECO:0000256" key="4">
    <source>
        <dbReference type="PIRSR" id="PIRSR000097-1"/>
    </source>
</evidence>
<accession>A0A4U0TT40</accession>
<dbReference type="PANTHER" id="PTHR43827">
    <property type="entry name" value="2,5-DIKETO-D-GLUCONIC ACID REDUCTASE"/>
    <property type="match status" value="1"/>
</dbReference>
<gene>
    <name evidence="9" type="ORF">B0A50_06181</name>
</gene>
<evidence type="ECO:0000256" key="3">
    <source>
        <dbReference type="ARBA" id="ARBA00023002"/>
    </source>
</evidence>
<proteinExistence type="inferred from homology"/>
<dbReference type="AlphaFoldDB" id="A0A4U0TT40"/>
<comment type="similarity">
    <text evidence="1">Belongs to the aldo/keto reductase family.</text>
</comment>
<evidence type="ECO:0000256" key="5">
    <source>
        <dbReference type="PIRSR" id="PIRSR000097-2"/>
    </source>
</evidence>
<dbReference type="SUPFAM" id="SSF51430">
    <property type="entry name" value="NAD(P)-linked oxidoreductase"/>
    <property type="match status" value="1"/>
</dbReference>
<dbReference type="InterPro" id="IPR036812">
    <property type="entry name" value="NAD(P)_OxRdtase_dom_sf"/>
</dbReference>
<feature type="active site" description="Proton donor" evidence="4">
    <location>
        <position position="76"/>
    </location>
</feature>
<dbReference type="InterPro" id="IPR018170">
    <property type="entry name" value="Aldo/ket_reductase_CS"/>
</dbReference>
<keyword evidence="7" id="KW-0732">Signal</keyword>
<dbReference type="CDD" id="cd19071">
    <property type="entry name" value="AKR_AKR1-5-like"/>
    <property type="match status" value="1"/>
</dbReference>
<dbReference type="PIRSF" id="PIRSF000097">
    <property type="entry name" value="AKR"/>
    <property type="match status" value="1"/>
</dbReference>
<evidence type="ECO:0000256" key="1">
    <source>
        <dbReference type="ARBA" id="ARBA00007905"/>
    </source>
</evidence>
<evidence type="ECO:0000256" key="2">
    <source>
        <dbReference type="ARBA" id="ARBA00022857"/>
    </source>
</evidence>
<evidence type="ECO:0000313" key="10">
    <source>
        <dbReference type="Proteomes" id="UP000308549"/>
    </source>
</evidence>
<evidence type="ECO:0000256" key="7">
    <source>
        <dbReference type="SAM" id="SignalP"/>
    </source>
</evidence>